<dbReference type="SUPFAM" id="SSF55874">
    <property type="entry name" value="ATPase domain of HSP90 chaperone/DNA topoisomerase II/histidine kinase"/>
    <property type="match status" value="1"/>
</dbReference>
<evidence type="ECO:0000256" key="10">
    <source>
        <dbReference type="ARBA" id="ARBA00022777"/>
    </source>
</evidence>
<feature type="domain" description="Histidine kinase" evidence="16">
    <location>
        <begin position="212"/>
        <end position="414"/>
    </location>
</feature>
<organism evidence="18 19">
    <name type="scientific">Paraglaciecola hydrolytica</name>
    <dbReference type="NCBI Taxonomy" id="1799789"/>
    <lineage>
        <taxon>Bacteria</taxon>
        <taxon>Pseudomonadati</taxon>
        <taxon>Pseudomonadota</taxon>
        <taxon>Gammaproteobacteria</taxon>
        <taxon>Alteromonadales</taxon>
        <taxon>Alteromonadaceae</taxon>
        <taxon>Paraglaciecola</taxon>
    </lineage>
</organism>
<dbReference type="Gene3D" id="1.10.287.130">
    <property type="match status" value="1"/>
</dbReference>
<evidence type="ECO:0000256" key="1">
    <source>
        <dbReference type="ARBA" id="ARBA00000085"/>
    </source>
</evidence>
<comment type="catalytic activity">
    <reaction evidence="1">
        <text>ATP + protein L-histidine = ADP + protein N-phospho-L-histidine.</text>
        <dbReference type="EC" id="2.7.13.3"/>
    </reaction>
</comment>
<evidence type="ECO:0000256" key="5">
    <source>
        <dbReference type="ARBA" id="ARBA00022519"/>
    </source>
</evidence>
<comment type="subcellular location">
    <subcellularLocation>
        <location evidence="2">Cell inner membrane</location>
        <topology evidence="2">Multi-pass membrane protein</topology>
    </subcellularLocation>
</comment>
<dbReference type="PRINTS" id="PR00344">
    <property type="entry name" value="BCTRLSENSOR"/>
</dbReference>
<dbReference type="PROSITE" id="PS50109">
    <property type="entry name" value="HIS_KIN"/>
    <property type="match status" value="1"/>
</dbReference>
<evidence type="ECO:0000313" key="19">
    <source>
        <dbReference type="Proteomes" id="UP000070299"/>
    </source>
</evidence>
<keyword evidence="19" id="KW-1185">Reference proteome</keyword>
<dbReference type="NCBIfam" id="NF007004">
    <property type="entry name" value="PRK09467.1"/>
    <property type="match status" value="1"/>
</dbReference>
<dbReference type="InterPro" id="IPR036097">
    <property type="entry name" value="HisK_dim/P_sf"/>
</dbReference>
<dbReference type="Pfam" id="PF02518">
    <property type="entry name" value="HATPase_c"/>
    <property type="match status" value="1"/>
</dbReference>
<protein>
    <recommendedName>
        <fullName evidence="3">histidine kinase</fullName>
        <ecNumber evidence="3">2.7.13.3</ecNumber>
    </recommendedName>
</protein>
<dbReference type="Proteomes" id="UP000070299">
    <property type="component" value="Unassembled WGS sequence"/>
</dbReference>
<dbReference type="EMBL" id="LSNE01000007">
    <property type="protein sequence ID" value="KXI28401.1"/>
    <property type="molecule type" value="Genomic_DNA"/>
</dbReference>
<evidence type="ECO:0000256" key="2">
    <source>
        <dbReference type="ARBA" id="ARBA00004429"/>
    </source>
</evidence>
<evidence type="ECO:0000256" key="14">
    <source>
        <dbReference type="ARBA" id="ARBA00023136"/>
    </source>
</evidence>
<dbReference type="InterPro" id="IPR003661">
    <property type="entry name" value="HisK_dim/P_dom"/>
</dbReference>
<evidence type="ECO:0000256" key="15">
    <source>
        <dbReference type="SAM" id="Phobius"/>
    </source>
</evidence>
<proteinExistence type="predicted"/>
<dbReference type="Pfam" id="PF00512">
    <property type="entry name" value="HisKA"/>
    <property type="match status" value="1"/>
</dbReference>
<evidence type="ECO:0000313" key="18">
    <source>
        <dbReference type="EMBL" id="KXI28401.1"/>
    </source>
</evidence>
<evidence type="ECO:0000256" key="6">
    <source>
        <dbReference type="ARBA" id="ARBA00022553"/>
    </source>
</evidence>
<dbReference type="CDD" id="cd00082">
    <property type="entry name" value="HisKA"/>
    <property type="match status" value="1"/>
</dbReference>
<evidence type="ECO:0000256" key="8">
    <source>
        <dbReference type="ARBA" id="ARBA00022692"/>
    </source>
</evidence>
<dbReference type="CDD" id="cd06225">
    <property type="entry name" value="HAMP"/>
    <property type="match status" value="1"/>
</dbReference>
<dbReference type="Gene3D" id="3.30.565.10">
    <property type="entry name" value="Histidine kinase-like ATPase, C-terminal domain"/>
    <property type="match status" value="1"/>
</dbReference>
<evidence type="ECO:0000259" key="16">
    <source>
        <dbReference type="PROSITE" id="PS50109"/>
    </source>
</evidence>
<dbReference type="GO" id="GO:0005886">
    <property type="term" value="C:plasma membrane"/>
    <property type="evidence" value="ECO:0007669"/>
    <property type="project" value="UniProtKB-SubCell"/>
</dbReference>
<dbReference type="InterPro" id="IPR003660">
    <property type="entry name" value="HAMP_dom"/>
</dbReference>
<keyword evidence="4" id="KW-1003">Cell membrane</keyword>
<dbReference type="GO" id="GO:0000155">
    <property type="term" value="F:phosphorelay sensor kinase activity"/>
    <property type="evidence" value="ECO:0007669"/>
    <property type="project" value="InterPro"/>
</dbReference>
<dbReference type="PANTHER" id="PTHR44936">
    <property type="entry name" value="SENSOR PROTEIN CREC"/>
    <property type="match status" value="1"/>
</dbReference>
<dbReference type="InterPro" id="IPR050980">
    <property type="entry name" value="2C_sensor_his_kinase"/>
</dbReference>
<dbReference type="InterPro" id="IPR003594">
    <property type="entry name" value="HATPase_dom"/>
</dbReference>
<keyword evidence="6" id="KW-0597">Phosphoprotein</keyword>
<evidence type="ECO:0000256" key="3">
    <source>
        <dbReference type="ARBA" id="ARBA00012438"/>
    </source>
</evidence>
<dbReference type="AlphaFoldDB" id="A0A135ZZJ2"/>
<evidence type="ECO:0000256" key="12">
    <source>
        <dbReference type="ARBA" id="ARBA00022989"/>
    </source>
</evidence>
<accession>A0A135ZZJ2</accession>
<reference evidence="19" key="1">
    <citation type="submission" date="2016-02" db="EMBL/GenBank/DDBJ databases">
        <authorList>
            <person name="Schultz-Johansen M."/>
            <person name="Glaring M.A."/>
            <person name="Bech P.K."/>
            <person name="Stougaard P."/>
        </authorList>
    </citation>
    <scope>NUCLEOTIDE SEQUENCE [LARGE SCALE GENOMIC DNA]</scope>
    <source>
        <strain evidence="19">S66</strain>
    </source>
</reference>
<keyword evidence="11" id="KW-0067">ATP-binding</keyword>
<evidence type="ECO:0000256" key="13">
    <source>
        <dbReference type="ARBA" id="ARBA00023012"/>
    </source>
</evidence>
<keyword evidence="7" id="KW-0808">Transferase</keyword>
<dbReference type="SMART" id="SM00388">
    <property type="entry name" value="HisKA"/>
    <property type="match status" value="1"/>
</dbReference>
<dbReference type="SUPFAM" id="SSF47384">
    <property type="entry name" value="Homodimeric domain of signal transducing histidine kinase"/>
    <property type="match status" value="1"/>
</dbReference>
<dbReference type="GO" id="GO:0005524">
    <property type="term" value="F:ATP binding"/>
    <property type="evidence" value="ECO:0007669"/>
    <property type="project" value="UniProtKB-KW"/>
</dbReference>
<name>A0A135ZZJ2_9ALTE</name>
<sequence>MLLLINQTVSYLSVTYYFIRPNYQQINNLLATQIKLVFIGDRNHFDPELSRRFYAATGIRVYTQRQAVTQGLEQAVYYQYLSIKMSEKLGGEAEVRITPGDPYLFWVRPPQNPNLWITIPMIGVGEPDISPLTIYLLVIGILSVGGGWIFVRRLNRPLKALQDAAILVGKGQVPEPLKKEGSTELMAVTHAFNQMAKGIKQLEDDRALLTAGISHDLRTPLTRIRLATEMLPDSQEWIKEGIVHDIEDMNEIIDQFIDYVRQDQQEKLQEGDINVLINEAVQARNIEEDHNIQLDLEPLPYCMIRRVALKRVLDNLIENAFRYGSNDIEITSRFLKKDKQLCFAVRDFGPGIPEDQMERLFVPFTQGDKARGSLGSGLGLAIIKRIVEMHGGNVSLANHAKGGLVAKVTIAYQAVS</sequence>
<feature type="transmembrane region" description="Helical" evidence="15">
    <location>
        <begin position="132"/>
        <end position="151"/>
    </location>
</feature>
<evidence type="ECO:0000256" key="11">
    <source>
        <dbReference type="ARBA" id="ARBA00022840"/>
    </source>
</evidence>
<evidence type="ECO:0000259" key="17">
    <source>
        <dbReference type="PROSITE" id="PS50885"/>
    </source>
</evidence>
<keyword evidence="9" id="KW-0547">Nucleotide-binding</keyword>
<keyword evidence="14 15" id="KW-0472">Membrane</keyword>
<feature type="domain" description="HAMP" evidence="17">
    <location>
        <begin position="152"/>
        <end position="204"/>
    </location>
</feature>
<evidence type="ECO:0000256" key="4">
    <source>
        <dbReference type="ARBA" id="ARBA00022475"/>
    </source>
</evidence>
<evidence type="ECO:0000256" key="9">
    <source>
        <dbReference type="ARBA" id="ARBA00022741"/>
    </source>
</evidence>
<dbReference type="FunFam" id="1.10.287.130:FF:000006">
    <property type="entry name" value="Osmolarity two-component histidine kinase EnvZ"/>
    <property type="match status" value="1"/>
</dbReference>
<keyword evidence="10 18" id="KW-0418">Kinase</keyword>
<dbReference type="Pfam" id="PF00672">
    <property type="entry name" value="HAMP"/>
    <property type="match status" value="1"/>
</dbReference>
<keyword evidence="13" id="KW-0902">Two-component regulatory system</keyword>
<dbReference type="PANTHER" id="PTHR44936:SF5">
    <property type="entry name" value="SENSOR HISTIDINE KINASE ENVZ"/>
    <property type="match status" value="1"/>
</dbReference>
<dbReference type="InterPro" id="IPR005467">
    <property type="entry name" value="His_kinase_dom"/>
</dbReference>
<keyword evidence="8 15" id="KW-0812">Transmembrane</keyword>
<evidence type="ECO:0000256" key="7">
    <source>
        <dbReference type="ARBA" id="ARBA00022679"/>
    </source>
</evidence>
<dbReference type="InterPro" id="IPR004358">
    <property type="entry name" value="Sig_transdc_His_kin-like_C"/>
</dbReference>
<keyword evidence="12 15" id="KW-1133">Transmembrane helix</keyword>
<dbReference type="InterPro" id="IPR036890">
    <property type="entry name" value="HATPase_C_sf"/>
</dbReference>
<comment type="caution">
    <text evidence="18">The sequence shown here is derived from an EMBL/GenBank/DDBJ whole genome shotgun (WGS) entry which is preliminary data.</text>
</comment>
<dbReference type="STRING" id="1799789.AX660_18000"/>
<dbReference type="EC" id="2.7.13.3" evidence="3"/>
<dbReference type="PROSITE" id="PS50885">
    <property type="entry name" value="HAMP"/>
    <property type="match status" value="1"/>
</dbReference>
<dbReference type="SMART" id="SM00304">
    <property type="entry name" value="HAMP"/>
    <property type="match status" value="1"/>
</dbReference>
<gene>
    <name evidence="18" type="ORF">AX660_18000</name>
</gene>
<dbReference type="SMART" id="SM00387">
    <property type="entry name" value="HATPase_c"/>
    <property type="match status" value="1"/>
</dbReference>
<keyword evidence="5" id="KW-0997">Cell inner membrane</keyword>